<protein>
    <recommendedName>
        <fullName evidence="4">Secreted protein</fullName>
    </recommendedName>
</protein>
<evidence type="ECO:0008006" key="4">
    <source>
        <dbReference type="Google" id="ProtNLM"/>
    </source>
</evidence>
<comment type="caution">
    <text evidence="2">The sequence shown here is derived from an EMBL/GenBank/DDBJ whole genome shotgun (WGS) entry which is preliminary data.</text>
</comment>
<evidence type="ECO:0000256" key="1">
    <source>
        <dbReference type="SAM" id="SignalP"/>
    </source>
</evidence>
<evidence type="ECO:0000313" key="3">
    <source>
        <dbReference type="Proteomes" id="UP001595816"/>
    </source>
</evidence>
<gene>
    <name evidence="2" type="ORF">ACFOZ4_13705</name>
</gene>
<keyword evidence="1" id="KW-0732">Signal</keyword>
<proteinExistence type="predicted"/>
<accession>A0ABV8LMJ1</accession>
<dbReference type="Proteomes" id="UP001595816">
    <property type="component" value="Unassembled WGS sequence"/>
</dbReference>
<name>A0ABV8LMJ1_9ACTN</name>
<dbReference type="EMBL" id="JBHSAY010000006">
    <property type="protein sequence ID" value="MFC4131661.1"/>
    <property type="molecule type" value="Genomic_DNA"/>
</dbReference>
<reference evidence="3" key="1">
    <citation type="journal article" date="2019" name="Int. J. Syst. Evol. Microbiol.">
        <title>The Global Catalogue of Microorganisms (GCM) 10K type strain sequencing project: providing services to taxonomists for standard genome sequencing and annotation.</title>
        <authorList>
            <consortium name="The Broad Institute Genomics Platform"/>
            <consortium name="The Broad Institute Genome Sequencing Center for Infectious Disease"/>
            <person name="Wu L."/>
            <person name="Ma J."/>
        </authorList>
    </citation>
    <scope>NUCLEOTIDE SEQUENCE [LARGE SCALE GENOMIC DNA]</scope>
    <source>
        <strain evidence="3">CGMCC 4.7289</strain>
    </source>
</reference>
<sequence length="108" mass="11639">MKLDARKKIRAGVLGAAIALGTLVAISPASPAAAATYCTLKVETRAADWTAQSGWAWYTNCSSITRKVRTKNSGGTYSSCQLLTPYATYRWDWIAILGIGYPQSMVTC</sequence>
<feature type="chain" id="PRO_5045337649" description="Secreted protein" evidence="1">
    <location>
        <begin position="35"/>
        <end position="108"/>
    </location>
</feature>
<keyword evidence="3" id="KW-1185">Reference proteome</keyword>
<organism evidence="2 3">
    <name type="scientific">Hamadaea flava</name>
    <dbReference type="NCBI Taxonomy" id="1742688"/>
    <lineage>
        <taxon>Bacteria</taxon>
        <taxon>Bacillati</taxon>
        <taxon>Actinomycetota</taxon>
        <taxon>Actinomycetes</taxon>
        <taxon>Micromonosporales</taxon>
        <taxon>Micromonosporaceae</taxon>
        <taxon>Hamadaea</taxon>
    </lineage>
</organism>
<evidence type="ECO:0000313" key="2">
    <source>
        <dbReference type="EMBL" id="MFC4131661.1"/>
    </source>
</evidence>
<dbReference type="RefSeq" id="WP_253755377.1">
    <property type="nucleotide sequence ID" value="NZ_JAMZDZ010000001.1"/>
</dbReference>
<feature type="signal peptide" evidence="1">
    <location>
        <begin position="1"/>
        <end position="34"/>
    </location>
</feature>